<dbReference type="OrthoDB" id="7949089at2"/>
<feature type="chain" id="PRO_5018586522" description="DUF2147 domain-containing protein" evidence="1">
    <location>
        <begin position="21"/>
        <end position="114"/>
    </location>
</feature>
<proteinExistence type="predicted"/>
<evidence type="ECO:0000313" key="2">
    <source>
        <dbReference type="EMBL" id="VDS05602.1"/>
    </source>
</evidence>
<evidence type="ECO:0000256" key="1">
    <source>
        <dbReference type="SAM" id="SignalP"/>
    </source>
</evidence>
<sequence>MRRFALCLAITALSAAPALAQTYQGNWSCRDATTNRAGILTIYGNVYGWASRTVGDPNSGTGTLTPYQDGVGLNDGNLRANAGIQAGRTVSDPTYGVALQLETAQAIVMLCTPR</sequence>
<name>A0A3S4CTM5_9HYPH</name>
<keyword evidence="1" id="KW-0732">Signal</keyword>
<accession>A0A3S4CTM5</accession>
<reference evidence="2 3" key="1">
    <citation type="submission" date="2018-12" db="EMBL/GenBank/DDBJ databases">
        <authorList>
            <person name="Criscuolo A."/>
        </authorList>
    </citation>
    <scope>NUCLEOTIDE SEQUENCE [LARGE SCALE GENOMIC DNA]</scope>
    <source>
        <strain evidence="2">ACIP1116281</strain>
    </source>
</reference>
<protein>
    <recommendedName>
        <fullName evidence="4">DUF2147 domain-containing protein</fullName>
    </recommendedName>
</protein>
<feature type="signal peptide" evidence="1">
    <location>
        <begin position="1"/>
        <end position="20"/>
    </location>
</feature>
<evidence type="ECO:0008006" key="4">
    <source>
        <dbReference type="Google" id="ProtNLM"/>
    </source>
</evidence>
<organism evidence="2 3">
    <name type="scientific">Devosia equisanguinis</name>
    <dbReference type="NCBI Taxonomy" id="2490941"/>
    <lineage>
        <taxon>Bacteria</taxon>
        <taxon>Pseudomonadati</taxon>
        <taxon>Pseudomonadota</taxon>
        <taxon>Alphaproteobacteria</taxon>
        <taxon>Hyphomicrobiales</taxon>
        <taxon>Devosiaceae</taxon>
        <taxon>Devosia</taxon>
    </lineage>
</organism>
<keyword evidence="3" id="KW-1185">Reference proteome</keyword>
<dbReference type="EMBL" id="UZWD01000034">
    <property type="protein sequence ID" value="VDS05602.1"/>
    <property type="molecule type" value="Genomic_DNA"/>
</dbReference>
<dbReference type="Proteomes" id="UP000268844">
    <property type="component" value="Unassembled WGS sequence"/>
</dbReference>
<dbReference type="RefSeq" id="WP_126151136.1">
    <property type="nucleotide sequence ID" value="NZ_JBHTMH010000005.1"/>
</dbReference>
<evidence type="ECO:0000313" key="3">
    <source>
        <dbReference type="Proteomes" id="UP000268844"/>
    </source>
</evidence>
<dbReference type="AlphaFoldDB" id="A0A3S4CTM5"/>
<gene>
    <name evidence="2" type="ORF">DEVEQU_02744</name>
</gene>